<evidence type="ECO:0000256" key="1">
    <source>
        <dbReference type="SAM" id="Phobius"/>
    </source>
</evidence>
<keyword evidence="1" id="KW-1133">Transmembrane helix</keyword>
<comment type="caution">
    <text evidence="2">The sequence shown here is derived from an EMBL/GenBank/DDBJ whole genome shotgun (WGS) entry which is preliminary data.</text>
</comment>
<feature type="transmembrane region" description="Helical" evidence="1">
    <location>
        <begin position="44"/>
        <end position="63"/>
    </location>
</feature>
<gene>
    <name evidence="2" type="ORF">S12H4_04293</name>
</gene>
<dbReference type="EMBL" id="BARW01001305">
    <property type="protein sequence ID" value="GAI72709.1"/>
    <property type="molecule type" value="Genomic_DNA"/>
</dbReference>
<keyword evidence="1" id="KW-0812">Transmembrane</keyword>
<organism evidence="2">
    <name type="scientific">marine sediment metagenome</name>
    <dbReference type="NCBI Taxonomy" id="412755"/>
    <lineage>
        <taxon>unclassified sequences</taxon>
        <taxon>metagenomes</taxon>
        <taxon>ecological metagenomes</taxon>
    </lineage>
</organism>
<name>X1SY04_9ZZZZ</name>
<keyword evidence="1" id="KW-0472">Membrane</keyword>
<protein>
    <submittedName>
        <fullName evidence="2">Uncharacterized protein</fullName>
    </submittedName>
</protein>
<dbReference type="AlphaFoldDB" id="X1SY04"/>
<proteinExistence type="predicted"/>
<reference evidence="2" key="1">
    <citation type="journal article" date="2014" name="Front. Microbiol.">
        <title>High frequency of phylogenetically diverse reductive dehalogenase-homologous genes in deep subseafloor sedimentary metagenomes.</title>
        <authorList>
            <person name="Kawai M."/>
            <person name="Futagami T."/>
            <person name="Toyoda A."/>
            <person name="Takaki Y."/>
            <person name="Nishi S."/>
            <person name="Hori S."/>
            <person name="Arai W."/>
            <person name="Tsubouchi T."/>
            <person name="Morono Y."/>
            <person name="Uchiyama I."/>
            <person name="Ito T."/>
            <person name="Fujiyama A."/>
            <person name="Inagaki F."/>
            <person name="Takami H."/>
        </authorList>
    </citation>
    <scope>NUCLEOTIDE SEQUENCE</scope>
    <source>
        <strain evidence="2">Expedition CK06-06</strain>
    </source>
</reference>
<sequence>MAEEDRGKGVGLLVGGIGGTVLGVAIATLLQAKPAEAAPPEEKLNYLIELLTALIPVLAEVAAGQITLNQSLQQWLAAQGIEPGVEISISTPWVAGEPEEIYNNPIRLVGTFDCNKMVRWTRGKRIVFKVESSLDQACQIQLVGNIDDTINLSSNINGLLACAANGNISVGPAWDDWHPFIGLRIITAVAPTTGGYYQLGQQEELPLP</sequence>
<feature type="transmembrane region" description="Helical" evidence="1">
    <location>
        <begin position="12"/>
        <end position="32"/>
    </location>
</feature>
<accession>X1SY04</accession>
<evidence type="ECO:0000313" key="2">
    <source>
        <dbReference type="EMBL" id="GAI72709.1"/>
    </source>
</evidence>